<accession>A0A915D883</accession>
<evidence type="ECO:0000313" key="2">
    <source>
        <dbReference type="WBParaSite" id="jg16773"/>
    </source>
</evidence>
<keyword evidence="1" id="KW-1185">Reference proteome</keyword>
<protein>
    <submittedName>
        <fullName evidence="2">Uncharacterized protein</fullName>
    </submittedName>
</protein>
<dbReference type="Proteomes" id="UP000887574">
    <property type="component" value="Unplaced"/>
</dbReference>
<reference evidence="2" key="1">
    <citation type="submission" date="2022-11" db="UniProtKB">
        <authorList>
            <consortium name="WormBaseParasite"/>
        </authorList>
    </citation>
    <scope>IDENTIFICATION</scope>
</reference>
<evidence type="ECO:0000313" key="1">
    <source>
        <dbReference type="Proteomes" id="UP000887574"/>
    </source>
</evidence>
<dbReference type="WBParaSite" id="jg16773">
    <property type="protein sequence ID" value="jg16773"/>
    <property type="gene ID" value="jg16773"/>
</dbReference>
<sequence length="77" mass="8677">MSSSIRGQLRQASTTIVSLLAEETPPIWREDPIQSGAINLLNLQTALADWKDNYDLLFMQYSKIEDGQKAYTTLMAN</sequence>
<organism evidence="1 2">
    <name type="scientific">Ditylenchus dipsaci</name>
    <dbReference type="NCBI Taxonomy" id="166011"/>
    <lineage>
        <taxon>Eukaryota</taxon>
        <taxon>Metazoa</taxon>
        <taxon>Ecdysozoa</taxon>
        <taxon>Nematoda</taxon>
        <taxon>Chromadorea</taxon>
        <taxon>Rhabditida</taxon>
        <taxon>Tylenchina</taxon>
        <taxon>Tylenchomorpha</taxon>
        <taxon>Sphaerularioidea</taxon>
        <taxon>Anguinidae</taxon>
        <taxon>Anguininae</taxon>
        <taxon>Ditylenchus</taxon>
    </lineage>
</organism>
<dbReference type="AlphaFoldDB" id="A0A915D883"/>
<proteinExistence type="predicted"/>
<name>A0A915D883_9BILA</name>